<dbReference type="AlphaFoldDB" id="A0A939BAU4"/>
<dbReference type="GO" id="GO:0043752">
    <property type="term" value="F:adenosylcobinamide kinase activity"/>
    <property type="evidence" value="ECO:0007669"/>
    <property type="project" value="UniProtKB-EC"/>
</dbReference>
<dbReference type="InterPro" id="IPR003203">
    <property type="entry name" value="CobU/CobP"/>
</dbReference>
<evidence type="ECO:0000256" key="9">
    <source>
        <dbReference type="ARBA" id="ARBA00012523"/>
    </source>
</evidence>
<comment type="catalytic activity">
    <reaction evidence="2">
        <text>adenosylcob(III)inamide phosphate + GTP + H(+) = adenosylcob(III)inamide-GDP + diphosphate</text>
        <dbReference type="Rhea" id="RHEA:22712"/>
        <dbReference type="ChEBI" id="CHEBI:15378"/>
        <dbReference type="ChEBI" id="CHEBI:33019"/>
        <dbReference type="ChEBI" id="CHEBI:37565"/>
        <dbReference type="ChEBI" id="CHEBI:58502"/>
        <dbReference type="ChEBI" id="CHEBI:60487"/>
        <dbReference type="EC" id="2.7.7.62"/>
    </reaction>
</comment>
<dbReference type="EC" id="2.7.1.156" evidence="8"/>
<dbReference type="RefSeq" id="WP_204907768.1">
    <property type="nucleotide sequence ID" value="NZ_JACJLV010000002.1"/>
</dbReference>
<evidence type="ECO:0000256" key="13">
    <source>
        <dbReference type="ARBA" id="ARBA00022777"/>
    </source>
</evidence>
<comment type="function">
    <text evidence="4">Catalyzes ATP-dependent phosphorylation of adenosylcobinamide and addition of GMP to adenosylcobinamide phosphate.</text>
</comment>
<evidence type="ECO:0000256" key="19">
    <source>
        <dbReference type="PIRSR" id="PIRSR006135-2"/>
    </source>
</evidence>
<evidence type="ECO:0000256" key="17">
    <source>
        <dbReference type="ARBA" id="ARBA00030571"/>
    </source>
</evidence>
<keyword evidence="15 19" id="KW-0342">GTP-binding</keyword>
<feature type="binding site" evidence="19">
    <location>
        <begin position="7"/>
        <end position="14"/>
    </location>
    <ligand>
        <name>GTP</name>
        <dbReference type="ChEBI" id="CHEBI:37565"/>
    </ligand>
</feature>
<organism evidence="20 21">
    <name type="scientific">Mordavella massiliensis</name>
    <dbReference type="NCBI Taxonomy" id="1871024"/>
    <lineage>
        <taxon>Bacteria</taxon>
        <taxon>Bacillati</taxon>
        <taxon>Bacillota</taxon>
        <taxon>Clostridia</taxon>
        <taxon>Eubacteriales</taxon>
        <taxon>Clostridiaceae</taxon>
        <taxon>Mordavella</taxon>
    </lineage>
</organism>
<feature type="active site" description="GMP-histidine intermediate" evidence="18">
    <location>
        <position position="56"/>
    </location>
</feature>
<sequence length="184" mass="20448">MIHLITGGSGSGKSVYAENWLIRQGGREACGKEKPFLYIATMRPFGQESRQKILRHRNQRAGKGFATLECYQDLEALEIPENAGILLECVMNLTANESYREDEKDAQEKGEDKVAEKVLEGIRHLSEHTAYLAVVTGQVDGDIDSYSEETRTYQKILGETNQKIGSAADQITEVVYGIPVPVKV</sequence>
<evidence type="ECO:0000256" key="10">
    <source>
        <dbReference type="ARBA" id="ARBA00022573"/>
    </source>
</evidence>
<name>A0A939BAU4_9CLOT</name>
<dbReference type="GO" id="GO:0009236">
    <property type="term" value="P:cobalamin biosynthetic process"/>
    <property type="evidence" value="ECO:0007669"/>
    <property type="project" value="UniProtKB-KW"/>
</dbReference>
<evidence type="ECO:0000256" key="11">
    <source>
        <dbReference type="ARBA" id="ARBA00022679"/>
    </source>
</evidence>
<evidence type="ECO:0000256" key="16">
    <source>
        <dbReference type="ARBA" id="ARBA00029570"/>
    </source>
</evidence>
<dbReference type="Gene3D" id="3.40.50.300">
    <property type="entry name" value="P-loop containing nucleotide triphosphate hydrolases"/>
    <property type="match status" value="1"/>
</dbReference>
<comment type="caution">
    <text evidence="20">The sequence shown here is derived from an EMBL/GenBank/DDBJ whole genome shotgun (WGS) entry which is preliminary data.</text>
</comment>
<comment type="catalytic activity">
    <reaction evidence="1">
        <text>adenosylcob(III)inamide + ATP = adenosylcob(III)inamide phosphate + ADP + H(+)</text>
        <dbReference type="Rhea" id="RHEA:15769"/>
        <dbReference type="ChEBI" id="CHEBI:2480"/>
        <dbReference type="ChEBI" id="CHEBI:15378"/>
        <dbReference type="ChEBI" id="CHEBI:30616"/>
        <dbReference type="ChEBI" id="CHEBI:58502"/>
        <dbReference type="ChEBI" id="CHEBI:456216"/>
        <dbReference type="EC" id="2.7.1.156"/>
    </reaction>
</comment>
<comment type="catalytic activity">
    <reaction evidence="3">
        <text>adenosylcob(III)inamide + GTP = adenosylcob(III)inamide phosphate + GDP + H(+)</text>
        <dbReference type="Rhea" id="RHEA:15765"/>
        <dbReference type="ChEBI" id="CHEBI:2480"/>
        <dbReference type="ChEBI" id="CHEBI:15378"/>
        <dbReference type="ChEBI" id="CHEBI:37565"/>
        <dbReference type="ChEBI" id="CHEBI:58189"/>
        <dbReference type="ChEBI" id="CHEBI:58502"/>
        <dbReference type="EC" id="2.7.1.156"/>
    </reaction>
</comment>
<dbReference type="EC" id="2.7.7.62" evidence="9"/>
<gene>
    <name evidence="20" type="ORF">H6A13_01075</name>
</gene>
<reference evidence="20" key="2">
    <citation type="journal article" date="2021" name="Sci. Rep.">
        <title>The distribution of antibiotic resistance genes in chicken gut microbiota commensals.</title>
        <authorList>
            <person name="Juricova H."/>
            <person name="Matiasovicova J."/>
            <person name="Kubasova T."/>
            <person name="Cejkova D."/>
            <person name="Rychlik I."/>
        </authorList>
    </citation>
    <scope>NUCLEOTIDE SEQUENCE</scope>
    <source>
        <strain evidence="20">An420c</strain>
    </source>
</reference>
<evidence type="ECO:0000256" key="12">
    <source>
        <dbReference type="ARBA" id="ARBA00022741"/>
    </source>
</evidence>
<evidence type="ECO:0000256" key="5">
    <source>
        <dbReference type="ARBA" id="ARBA00004692"/>
    </source>
</evidence>
<keyword evidence="10" id="KW-0169">Cobalamin biosynthesis</keyword>
<evidence type="ECO:0000256" key="18">
    <source>
        <dbReference type="PIRSR" id="PIRSR006135-1"/>
    </source>
</evidence>
<evidence type="ECO:0000313" key="21">
    <source>
        <dbReference type="Proteomes" id="UP000713880"/>
    </source>
</evidence>
<dbReference type="GO" id="GO:0005525">
    <property type="term" value="F:GTP binding"/>
    <property type="evidence" value="ECO:0007669"/>
    <property type="project" value="UniProtKB-KW"/>
</dbReference>
<comment type="pathway">
    <text evidence="6">Cofactor biosynthesis; adenosylcobalamin biosynthesis; adenosylcobalamin from cob(II)yrinate a,c-diamide: step 5/7.</text>
</comment>
<evidence type="ECO:0000256" key="3">
    <source>
        <dbReference type="ARBA" id="ARBA00001522"/>
    </source>
</evidence>
<evidence type="ECO:0000256" key="4">
    <source>
        <dbReference type="ARBA" id="ARBA00003889"/>
    </source>
</evidence>
<evidence type="ECO:0000256" key="2">
    <source>
        <dbReference type="ARBA" id="ARBA00000711"/>
    </source>
</evidence>
<feature type="binding site" evidence="19">
    <location>
        <position position="69"/>
    </location>
    <ligand>
        <name>GTP</name>
        <dbReference type="ChEBI" id="CHEBI:37565"/>
    </ligand>
</feature>
<dbReference type="Proteomes" id="UP000713880">
    <property type="component" value="Unassembled WGS sequence"/>
</dbReference>
<proteinExistence type="inferred from homology"/>
<dbReference type="Pfam" id="PF02283">
    <property type="entry name" value="CobU"/>
    <property type="match status" value="1"/>
</dbReference>
<evidence type="ECO:0000256" key="7">
    <source>
        <dbReference type="ARBA" id="ARBA00007490"/>
    </source>
</evidence>
<evidence type="ECO:0000256" key="8">
    <source>
        <dbReference type="ARBA" id="ARBA00012016"/>
    </source>
</evidence>
<evidence type="ECO:0000313" key="20">
    <source>
        <dbReference type="EMBL" id="MBM6825699.1"/>
    </source>
</evidence>
<evidence type="ECO:0000256" key="6">
    <source>
        <dbReference type="ARBA" id="ARBA00005159"/>
    </source>
</evidence>
<keyword evidence="11" id="KW-0808">Transferase</keyword>
<protein>
    <recommendedName>
        <fullName evidence="16">Adenosylcobinamide kinase</fullName>
        <ecNumber evidence="8">2.7.1.156</ecNumber>
        <ecNumber evidence="9">2.7.7.62</ecNumber>
    </recommendedName>
    <alternativeName>
        <fullName evidence="17">Adenosylcobinamide-phosphate guanylyltransferase</fullName>
    </alternativeName>
</protein>
<dbReference type="SUPFAM" id="SSF52540">
    <property type="entry name" value="P-loop containing nucleoside triphosphate hydrolases"/>
    <property type="match status" value="1"/>
</dbReference>
<reference evidence="20" key="1">
    <citation type="submission" date="2020-08" db="EMBL/GenBank/DDBJ databases">
        <authorList>
            <person name="Cejkova D."/>
            <person name="Kubasova T."/>
            <person name="Jahodarova E."/>
            <person name="Rychlik I."/>
        </authorList>
    </citation>
    <scope>NUCLEOTIDE SEQUENCE</scope>
    <source>
        <strain evidence="20">An420c</strain>
    </source>
</reference>
<dbReference type="GO" id="GO:0005524">
    <property type="term" value="F:ATP binding"/>
    <property type="evidence" value="ECO:0007669"/>
    <property type="project" value="UniProtKB-KW"/>
</dbReference>
<feature type="binding site" evidence="19">
    <location>
        <position position="88"/>
    </location>
    <ligand>
        <name>GTP</name>
        <dbReference type="ChEBI" id="CHEBI:37565"/>
    </ligand>
</feature>
<dbReference type="InterPro" id="IPR027417">
    <property type="entry name" value="P-loop_NTPase"/>
</dbReference>
<dbReference type="PANTHER" id="PTHR34848">
    <property type="match status" value="1"/>
</dbReference>
<evidence type="ECO:0000256" key="15">
    <source>
        <dbReference type="ARBA" id="ARBA00023134"/>
    </source>
</evidence>
<dbReference type="GO" id="GO:0008820">
    <property type="term" value="F:cobinamide phosphate guanylyltransferase activity"/>
    <property type="evidence" value="ECO:0007669"/>
    <property type="project" value="UniProtKB-EC"/>
</dbReference>
<keyword evidence="20" id="KW-0548">Nucleotidyltransferase</keyword>
<dbReference type="PANTHER" id="PTHR34848:SF1">
    <property type="entry name" value="BIFUNCTIONAL ADENOSYLCOBALAMIN BIOSYNTHESIS PROTEIN COBU"/>
    <property type="match status" value="1"/>
</dbReference>
<comment type="pathway">
    <text evidence="5">Cofactor biosynthesis; adenosylcobalamin biosynthesis; adenosylcobalamin from cob(II)yrinate a,c-diamide: step 6/7.</text>
</comment>
<evidence type="ECO:0000256" key="1">
    <source>
        <dbReference type="ARBA" id="ARBA00000312"/>
    </source>
</evidence>
<comment type="similarity">
    <text evidence="7">Belongs to the CobU/CobP family.</text>
</comment>
<dbReference type="EMBL" id="JACJLV010000002">
    <property type="protein sequence ID" value="MBM6825699.1"/>
    <property type="molecule type" value="Genomic_DNA"/>
</dbReference>
<evidence type="ECO:0000256" key="14">
    <source>
        <dbReference type="ARBA" id="ARBA00022840"/>
    </source>
</evidence>
<keyword evidence="12 19" id="KW-0547">Nucleotide-binding</keyword>
<dbReference type="PIRSF" id="PIRSF006135">
    <property type="entry name" value="CobU"/>
    <property type="match status" value="1"/>
</dbReference>
<accession>A0A939BAU4</accession>
<keyword evidence="13 20" id="KW-0418">Kinase</keyword>
<keyword evidence="21" id="KW-1185">Reference proteome</keyword>
<keyword evidence="14" id="KW-0067">ATP-binding</keyword>
<feature type="binding site" evidence="19">
    <location>
        <begin position="57"/>
        <end position="60"/>
    </location>
    <ligand>
        <name>GTP</name>
        <dbReference type="ChEBI" id="CHEBI:37565"/>
    </ligand>
</feature>